<keyword evidence="6" id="KW-0418">Kinase</keyword>
<dbReference type="InterPro" id="IPR008271">
    <property type="entry name" value="Ser/Thr_kinase_AS"/>
</dbReference>
<keyword evidence="3" id="KW-0723">Serine/threonine-protein kinase</keyword>
<name>A0A9D4RQ40_DREPO</name>
<comment type="caution">
    <text evidence="12">The sequence shown here is derived from an EMBL/GenBank/DDBJ whole genome shotgun (WGS) entry which is preliminary data.</text>
</comment>
<evidence type="ECO:0000256" key="10">
    <source>
        <dbReference type="SAM" id="MobiDB-lite"/>
    </source>
</evidence>
<dbReference type="PROSITE" id="PS00108">
    <property type="entry name" value="PROTEIN_KINASE_ST"/>
    <property type="match status" value="1"/>
</dbReference>
<evidence type="ECO:0000256" key="3">
    <source>
        <dbReference type="ARBA" id="ARBA00022527"/>
    </source>
</evidence>
<evidence type="ECO:0000256" key="4">
    <source>
        <dbReference type="ARBA" id="ARBA00022679"/>
    </source>
</evidence>
<dbReference type="OrthoDB" id="248923at2759"/>
<keyword evidence="4" id="KW-0808">Transferase</keyword>
<dbReference type="PANTHER" id="PTHR44899:SF3">
    <property type="entry name" value="SERINE_THREONINE-PROTEIN KINASE NEK1"/>
    <property type="match status" value="1"/>
</dbReference>
<reference evidence="12" key="1">
    <citation type="journal article" date="2019" name="bioRxiv">
        <title>The Genome of the Zebra Mussel, Dreissena polymorpha: A Resource for Invasive Species Research.</title>
        <authorList>
            <person name="McCartney M.A."/>
            <person name="Auch B."/>
            <person name="Kono T."/>
            <person name="Mallez S."/>
            <person name="Zhang Y."/>
            <person name="Obille A."/>
            <person name="Becker A."/>
            <person name="Abrahante J.E."/>
            <person name="Garbe J."/>
            <person name="Badalamenti J.P."/>
            <person name="Herman A."/>
            <person name="Mangelson H."/>
            <person name="Liachko I."/>
            <person name="Sullivan S."/>
            <person name="Sone E.D."/>
            <person name="Koren S."/>
            <person name="Silverstein K.A.T."/>
            <person name="Beckman K.B."/>
            <person name="Gohl D.M."/>
        </authorList>
    </citation>
    <scope>NUCLEOTIDE SEQUENCE</scope>
    <source>
        <strain evidence="12">Duluth1</strain>
        <tissue evidence="12">Whole animal</tissue>
    </source>
</reference>
<evidence type="ECO:0000256" key="2">
    <source>
        <dbReference type="ARBA" id="ARBA00012513"/>
    </source>
</evidence>
<feature type="domain" description="Protein kinase" evidence="11">
    <location>
        <begin position="4"/>
        <end position="263"/>
    </location>
</feature>
<dbReference type="EMBL" id="JAIWYP010000001">
    <property type="protein sequence ID" value="KAH3876779.1"/>
    <property type="molecule type" value="Genomic_DNA"/>
</dbReference>
<keyword evidence="7" id="KW-0067">ATP-binding</keyword>
<dbReference type="GO" id="GO:0004674">
    <property type="term" value="F:protein serine/threonine kinase activity"/>
    <property type="evidence" value="ECO:0007669"/>
    <property type="project" value="UniProtKB-KW"/>
</dbReference>
<comment type="similarity">
    <text evidence="1">Belongs to the protein kinase superfamily. NEK Ser/Thr protein kinase family. NIMA subfamily.</text>
</comment>
<dbReference type="EC" id="2.7.11.1" evidence="2"/>
<dbReference type="CDD" id="cd08215">
    <property type="entry name" value="STKc_Nek"/>
    <property type="match status" value="1"/>
</dbReference>
<evidence type="ECO:0000259" key="11">
    <source>
        <dbReference type="PROSITE" id="PS50011"/>
    </source>
</evidence>
<feature type="compositionally biased region" description="Basic and acidic residues" evidence="10">
    <location>
        <begin position="361"/>
        <end position="375"/>
    </location>
</feature>
<comment type="catalytic activity">
    <reaction evidence="8">
        <text>L-threonyl-[protein] + ATP = O-phospho-L-threonyl-[protein] + ADP + H(+)</text>
        <dbReference type="Rhea" id="RHEA:46608"/>
        <dbReference type="Rhea" id="RHEA-COMP:11060"/>
        <dbReference type="Rhea" id="RHEA-COMP:11605"/>
        <dbReference type="ChEBI" id="CHEBI:15378"/>
        <dbReference type="ChEBI" id="CHEBI:30013"/>
        <dbReference type="ChEBI" id="CHEBI:30616"/>
        <dbReference type="ChEBI" id="CHEBI:61977"/>
        <dbReference type="ChEBI" id="CHEBI:456216"/>
        <dbReference type="EC" id="2.7.11.1"/>
    </reaction>
</comment>
<dbReference type="Pfam" id="PF00069">
    <property type="entry name" value="Pkinase"/>
    <property type="match status" value="1"/>
</dbReference>
<reference evidence="12" key="2">
    <citation type="submission" date="2020-11" db="EMBL/GenBank/DDBJ databases">
        <authorList>
            <person name="McCartney M.A."/>
            <person name="Auch B."/>
            <person name="Kono T."/>
            <person name="Mallez S."/>
            <person name="Becker A."/>
            <person name="Gohl D.M."/>
            <person name="Silverstein K.A.T."/>
            <person name="Koren S."/>
            <person name="Bechman K.B."/>
            <person name="Herman A."/>
            <person name="Abrahante J.E."/>
            <person name="Garbe J."/>
        </authorList>
    </citation>
    <scope>NUCLEOTIDE SEQUENCE</scope>
    <source>
        <strain evidence="12">Duluth1</strain>
        <tissue evidence="12">Whole animal</tissue>
    </source>
</reference>
<comment type="catalytic activity">
    <reaction evidence="9">
        <text>L-seryl-[protein] + ATP = O-phospho-L-seryl-[protein] + ADP + H(+)</text>
        <dbReference type="Rhea" id="RHEA:17989"/>
        <dbReference type="Rhea" id="RHEA-COMP:9863"/>
        <dbReference type="Rhea" id="RHEA-COMP:11604"/>
        <dbReference type="ChEBI" id="CHEBI:15378"/>
        <dbReference type="ChEBI" id="CHEBI:29999"/>
        <dbReference type="ChEBI" id="CHEBI:30616"/>
        <dbReference type="ChEBI" id="CHEBI:83421"/>
        <dbReference type="ChEBI" id="CHEBI:456216"/>
        <dbReference type="EC" id="2.7.11.1"/>
    </reaction>
</comment>
<accession>A0A9D4RQ40</accession>
<evidence type="ECO:0000256" key="6">
    <source>
        <dbReference type="ARBA" id="ARBA00022777"/>
    </source>
</evidence>
<proteinExistence type="inferred from homology"/>
<feature type="region of interest" description="Disordered" evidence="10">
    <location>
        <begin position="282"/>
        <end position="397"/>
    </location>
</feature>
<evidence type="ECO:0000256" key="7">
    <source>
        <dbReference type="ARBA" id="ARBA00022840"/>
    </source>
</evidence>
<dbReference type="Gene3D" id="1.10.510.10">
    <property type="entry name" value="Transferase(Phosphotransferase) domain 1"/>
    <property type="match status" value="1"/>
</dbReference>
<dbReference type="InterPro" id="IPR011009">
    <property type="entry name" value="Kinase-like_dom_sf"/>
</dbReference>
<dbReference type="GO" id="GO:0005524">
    <property type="term" value="F:ATP binding"/>
    <property type="evidence" value="ECO:0007669"/>
    <property type="project" value="UniProtKB-KW"/>
</dbReference>
<feature type="compositionally biased region" description="Polar residues" evidence="10">
    <location>
        <begin position="288"/>
        <end position="299"/>
    </location>
</feature>
<evidence type="ECO:0000256" key="8">
    <source>
        <dbReference type="ARBA" id="ARBA00047899"/>
    </source>
</evidence>
<dbReference type="InterPro" id="IPR051131">
    <property type="entry name" value="NEK_Ser/Thr_kinase_NIMA"/>
</dbReference>
<dbReference type="FunFam" id="1.10.510.10:FF:000172">
    <property type="entry name" value="serine/threonine-protein kinase Nek1 isoform X1"/>
    <property type="match status" value="1"/>
</dbReference>
<evidence type="ECO:0000256" key="9">
    <source>
        <dbReference type="ARBA" id="ARBA00048679"/>
    </source>
</evidence>
<organism evidence="12 13">
    <name type="scientific">Dreissena polymorpha</name>
    <name type="common">Zebra mussel</name>
    <name type="synonym">Mytilus polymorpha</name>
    <dbReference type="NCBI Taxonomy" id="45954"/>
    <lineage>
        <taxon>Eukaryota</taxon>
        <taxon>Metazoa</taxon>
        <taxon>Spiralia</taxon>
        <taxon>Lophotrochozoa</taxon>
        <taxon>Mollusca</taxon>
        <taxon>Bivalvia</taxon>
        <taxon>Autobranchia</taxon>
        <taxon>Heteroconchia</taxon>
        <taxon>Euheterodonta</taxon>
        <taxon>Imparidentia</taxon>
        <taxon>Neoheterodontei</taxon>
        <taxon>Myida</taxon>
        <taxon>Dreissenoidea</taxon>
        <taxon>Dreissenidae</taxon>
        <taxon>Dreissena</taxon>
    </lineage>
</organism>
<dbReference type="InterPro" id="IPR000719">
    <property type="entry name" value="Prot_kinase_dom"/>
</dbReference>
<evidence type="ECO:0000256" key="1">
    <source>
        <dbReference type="ARBA" id="ARBA00010886"/>
    </source>
</evidence>
<evidence type="ECO:0000256" key="5">
    <source>
        <dbReference type="ARBA" id="ARBA00022741"/>
    </source>
</evidence>
<dbReference type="AlphaFoldDB" id="A0A9D4RQ40"/>
<gene>
    <name evidence="12" type="ORF">DPMN_000629</name>
</gene>
<keyword evidence="5" id="KW-0547">Nucleotide-binding</keyword>
<dbReference type="PANTHER" id="PTHR44899">
    <property type="entry name" value="CAMK FAMILY PROTEIN KINASE"/>
    <property type="match status" value="1"/>
</dbReference>
<dbReference type="Proteomes" id="UP000828390">
    <property type="component" value="Unassembled WGS sequence"/>
</dbReference>
<sequence>MDKYETIHKLGKGGCGAVFLVRNKETRKLYALKTIELDDRKKTRTKEAVQKEAKILAQLKHPHIVLYHESFFDVNFEFLSIIQDYCDGGNLDDKIKHAAMKSKHFEETQIMEWFIQIIMAVQYIHSKKVLHRDLKAENVFLTKKNVVKIGDFGISKVLESTVDVAQTIVGTPSYLSPELCQDIPYSSKSDIWAVGCLLYEMCALRTPFQAQNLISLFFKIIKCEFQAIPGTYSRALQELVTQILVKSPDDRPSASAILNTTLVKEHLARFIEQKETLLLQKSAKEDNSLNSPHTSSSARQKPERKIGVKGENSSPALKKNKLKISTPVLTSPLPQDKTPGFARERSPHGQDSGLGVSVETDVLRGKRLEVPKVDADASSDYSDDFDESSHSEGDDDIEELIEGGDSESEVVEELEEEDRGEADGAEYYPDDFEEYEASEDLDQLVCQAREAQDIEAVDDWFADSLSDMHRQQTAILRMQCKEALGGRGLREVERLVSDGTLTEEDLSPRVMMQAGGDNTEICHLNIDDLDCG</sequence>
<evidence type="ECO:0000313" key="13">
    <source>
        <dbReference type="Proteomes" id="UP000828390"/>
    </source>
</evidence>
<dbReference type="PROSITE" id="PS50011">
    <property type="entry name" value="PROTEIN_KINASE_DOM"/>
    <property type="match status" value="1"/>
</dbReference>
<dbReference type="SMART" id="SM00220">
    <property type="entry name" value="S_TKc"/>
    <property type="match status" value="1"/>
</dbReference>
<protein>
    <recommendedName>
        <fullName evidence="2">non-specific serine/threonine protein kinase</fullName>
        <ecNumber evidence="2">2.7.11.1</ecNumber>
    </recommendedName>
</protein>
<evidence type="ECO:0000313" key="12">
    <source>
        <dbReference type="EMBL" id="KAH3876779.1"/>
    </source>
</evidence>
<keyword evidence="13" id="KW-1185">Reference proteome</keyword>
<dbReference type="SUPFAM" id="SSF56112">
    <property type="entry name" value="Protein kinase-like (PK-like)"/>
    <property type="match status" value="1"/>
</dbReference>